<protein>
    <submittedName>
        <fullName evidence="1">Uncharacterized protein</fullName>
    </submittedName>
</protein>
<name>A0ACC2LG80_PERAE</name>
<evidence type="ECO:0000313" key="1">
    <source>
        <dbReference type="EMBL" id="KAJ8632102.1"/>
    </source>
</evidence>
<evidence type="ECO:0000313" key="2">
    <source>
        <dbReference type="Proteomes" id="UP001234297"/>
    </source>
</evidence>
<proteinExistence type="predicted"/>
<sequence>MNTRTLTQSVFDFAGTSPGNASDRWSPDSPSPDGFIRLDFDGPLIPFIGSAGIGGVVCDEMGRDSQARNLKFAWI</sequence>
<keyword evidence="2" id="KW-1185">Reference proteome</keyword>
<dbReference type="Proteomes" id="UP001234297">
    <property type="component" value="Chromosome 8"/>
</dbReference>
<comment type="caution">
    <text evidence="1">The sequence shown here is derived from an EMBL/GenBank/DDBJ whole genome shotgun (WGS) entry which is preliminary data.</text>
</comment>
<reference evidence="1 2" key="1">
    <citation type="journal article" date="2022" name="Hortic Res">
        <title>A haplotype resolved chromosomal level avocado genome allows analysis of novel avocado genes.</title>
        <authorList>
            <person name="Nath O."/>
            <person name="Fletcher S.J."/>
            <person name="Hayward A."/>
            <person name="Shaw L.M."/>
            <person name="Masouleh A.K."/>
            <person name="Furtado A."/>
            <person name="Henry R.J."/>
            <person name="Mitter N."/>
        </authorList>
    </citation>
    <scope>NUCLEOTIDE SEQUENCE [LARGE SCALE GENOMIC DNA]</scope>
    <source>
        <strain evidence="2">cv. Hass</strain>
    </source>
</reference>
<organism evidence="1 2">
    <name type="scientific">Persea americana</name>
    <name type="common">Avocado</name>
    <dbReference type="NCBI Taxonomy" id="3435"/>
    <lineage>
        <taxon>Eukaryota</taxon>
        <taxon>Viridiplantae</taxon>
        <taxon>Streptophyta</taxon>
        <taxon>Embryophyta</taxon>
        <taxon>Tracheophyta</taxon>
        <taxon>Spermatophyta</taxon>
        <taxon>Magnoliopsida</taxon>
        <taxon>Magnoliidae</taxon>
        <taxon>Laurales</taxon>
        <taxon>Lauraceae</taxon>
        <taxon>Persea</taxon>
    </lineage>
</organism>
<dbReference type="EMBL" id="CM056816">
    <property type="protein sequence ID" value="KAJ8632102.1"/>
    <property type="molecule type" value="Genomic_DNA"/>
</dbReference>
<accession>A0ACC2LG80</accession>
<gene>
    <name evidence="1" type="ORF">MRB53_025438</name>
</gene>